<evidence type="ECO:0000313" key="5">
    <source>
        <dbReference type="Proteomes" id="UP000234530"/>
    </source>
</evidence>
<comment type="similarity">
    <text evidence="1">Belongs to the SIP oxidoreductase family.</text>
</comment>
<dbReference type="PANTHER" id="PTHR30157">
    <property type="entry name" value="FERRIC REDUCTASE, NADPH-DEPENDENT"/>
    <property type="match status" value="1"/>
</dbReference>
<accession>A0A2H5F4M7</accession>
<gene>
    <name evidence="4" type="ORF">CX676_19475</name>
</gene>
<dbReference type="InterPro" id="IPR039374">
    <property type="entry name" value="SIP_fam"/>
</dbReference>
<sequence>MSHHRSHRRLGLIRRGSGAAIAALQARAAAWDVPLSEHENGLSLSVWGSELRLTHEQSELRIELLAPEERLTGVLRDSATELFAEVGISVEWDDLEVGALAPGLSLMRVLSVTRPSPNFLRVWLAGADAARLATGGLHFRLLLPPAGRDPAWPRVGPTGRTVWPEGADALHRPVYTVLNQEGCWLDFDIFRHADSPTCHWAEGDPVGQTIGVMGPGGGACPEADRLWLYGDATALPAITRMMRLARGRVSAMIDCHPEDLGELAGDPRVKTGSDLLGALRRQGAIGDGDVIWFAAGAKDATAARVILKDAGVPKRQCIVAAYWS</sequence>
<geneLocation type="plasmid" evidence="5">
    <name>ppz01</name>
</geneLocation>
<dbReference type="AlphaFoldDB" id="A0A2H5F4M7"/>
<dbReference type="Pfam" id="PF04954">
    <property type="entry name" value="SIP"/>
    <property type="match status" value="1"/>
</dbReference>
<feature type="domain" description="SIP-like Rossmann fold" evidence="2">
    <location>
        <begin position="223"/>
        <end position="324"/>
    </location>
</feature>
<dbReference type="PANTHER" id="PTHR30157:SF0">
    <property type="entry name" value="NADPH-DEPENDENT FERRIC-CHELATE REDUCTASE"/>
    <property type="match status" value="1"/>
</dbReference>
<evidence type="ECO:0000259" key="3">
    <source>
        <dbReference type="Pfam" id="PF08021"/>
    </source>
</evidence>
<organism evidence="4 5">
    <name type="scientific">Paracoccus zhejiangensis</name>
    <dbReference type="NCBI Taxonomy" id="1077935"/>
    <lineage>
        <taxon>Bacteria</taxon>
        <taxon>Pseudomonadati</taxon>
        <taxon>Pseudomonadota</taxon>
        <taxon>Alphaproteobacteria</taxon>
        <taxon>Rhodobacterales</taxon>
        <taxon>Paracoccaceae</taxon>
        <taxon>Paracoccus</taxon>
    </lineage>
</organism>
<dbReference type="InterPro" id="IPR013113">
    <property type="entry name" value="SIP_FAD-bd"/>
</dbReference>
<feature type="domain" description="Siderophore-interacting FAD-binding" evidence="3">
    <location>
        <begin position="109"/>
        <end position="217"/>
    </location>
</feature>
<dbReference type="Proteomes" id="UP000234530">
    <property type="component" value="Plasmid pPZ01"/>
</dbReference>
<evidence type="ECO:0000259" key="2">
    <source>
        <dbReference type="Pfam" id="PF04954"/>
    </source>
</evidence>
<dbReference type="OrthoDB" id="9814826at2"/>
<dbReference type="Pfam" id="PF08021">
    <property type="entry name" value="FAD_binding_9"/>
    <property type="match status" value="1"/>
</dbReference>
<name>A0A2H5F4M7_9RHOB</name>
<dbReference type="Gene3D" id="2.40.30.10">
    <property type="entry name" value="Translation factors"/>
    <property type="match status" value="1"/>
</dbReference>
<dbReference type="RefSeq" id="WP_101754466.1">
    <property type="nucleotide sequence ID" value="NZ_CP025431.1"/>
</dbReference>
<dbReference type="KEGG" id="pzh:CX676_19475"/>
<dbReference type="InterPro" id="IPR039261">
    <property type="entry name" value="FNR_nucleotide-bd"/>
</dbReference>
<dbReference type="CDD" id="cd06193">
    <property type="entry name" value="siderophore_interacting"/>
    <property type="match status" value="1"/>
</dbReference>
<protein>
    <submittedName>
        <fullName evidence="4">Siderophore-interacting protein</fullName>
    </submittedName>
</protein>
<evidence type="ECO:0000313" key="4">
    <source>
        <dbReference type="EMBL" id="AUH66495.1"/>
    </source>
</evidence>
<keyword evidence="5" id="KW-1185">Reference proteome</keyword>
<dbReference type="Gene3D" id="3.40.50.80">
    <property type="entry name" value="Nucleotide-binding domain of ferredoxin-NADP reductase (FNR) module"/>
    <property type="match status" value="1"/>
</dbReference>
<proteinExistence type="inferred from homology"/>
<reference evidence="4 5" key="1">
    <citation type="journal article" date="2013" name="Antonie Van Leeuwenhoek">
        <title>Paracoccus zhejiangensis sp. nov., isolated from activated sludge in wastewater-treatment system.</title>
        <authorList>
            <person name="Wu Z.G."/>
            <person name="Zhang D.F."/>
            <person name="Liu Y.L."/>
            <person name="Wang F."/>
            <person name="Jiang X."/>
            <person name="Li C."/>
            <person name="Li S.P."/>
            <person name="Hong Q."/>
            <person name="Li W.J."/>
        </authorList>
    </citation>
    <scope>NUCLEOTIDE SEQUENCE [LARGE SCALE GENOMIC DNA]</scope>
    <source>
        <strain evidence="4 5">J6</strain>
        <plasmid evidence="5">Plasmid ppz01</plasmid>
    </source>
</reference>
<dbReference type="InterPro" id="IPR007037">
    <property type="entry name" value="SIP_rossman_dom"/>
</dbReference>
<keyword evidence="4" id="KW-0614">Plasmid</keyword>
<evidence type="ECO:0000256" key="1">
    <source>
        <dbReference type="ARBA" id="ARBA00035644"/>
    </source>
</evidence>
<dbReference type="EMBL" id="CP025431">
    <property type="protein sequence ID" value="AUH66495.1"/>
    <property type="molecule type" value="Genomic_DNA"/>
</dbReference>